<sequence>MEAKSEVKRFIDEAIVWKSHELGLSLCAQILAETQEPMYPYEFEVLLLIKYEQHIMSN</sequence>
<organism evidence="1">
    <name type="scientific">marine sediment metagenome</name>
    <dbReference type="NCBI Taxonomy" id="412755"/>
    <lineage>
        <taxon>unclassified sequences</taxon>
        <taxon>metagenomes</taxon>
        <taxon>ecological metagenomes</taxon>
    </lineage>
</organism>
<name>A0A0F9PGP9_9ZZZZ</name>
<reference evidence="1" key="1">
    <citation type="journal article" date="2015" name="Nature">
        <title>Complex archaea that bridge the gap between prokaryotes and eukaryotes.</title>
        <authorList>
            <person name="Spang A."/>
            <person name="Saw J.H."/>
            <person name="Jorgensen S.L."/>
            <person name="Zaremba-Niedzwiedzka K."/>
            <person name="Martijn J."/>
            <person name="Lind A.E."/>
            <person name="van Eijk R."/>
            <person name="Schleper C."/>
            <person name="Guy L."/>
            <person name="Ettema T.J."/>
        </authorList>
    </citation>
    <scope>NUCLEOTIDE SEQUENCE</scope>
</reference>
<dbReference type="AlphaFoldDB" id="A0A0F9PGP9"/>
<gene>
    <name evidence="1" type="ORF">LCGC14_0902360</name>
</gene>
<comment type="caution">
    <text evidence="1">The sequence shown here is derived from an EMBL/GenBank/DDBJ whole genome shotgun (WGS) entry which is preliminary data.</text>
</comment>
<protein>
    <submittedName>
        <fullName evidence="1">Uncharacterized protein</fullName>
    </submittedName>
</protein>
<accession>A0A0F9PGP9</accession>
<evidence type="ECO:0000313" key="1">
    <source>
        <dbReference type="EMBL" id="KKN23677.1"/>
    </source>
</evidence>
<dbReference type="EMBL" id="LAZR01002948">
    <property type="protein sequence ID" value="KKN23677.1"/>
    <property type="molecule type" value="Genomic_DNA"/>
</dbReference>
<proteinExistence type="predicted"/>